<dbReference type="NCBIfam" id="TIGR00005">
    <property type="entry name" value="rluA_subfam"/>
    <property type="match status" value="1"/>
</dbReference>
<dbReference type="PATRIC" id="fig|1208919.3.peg.422"/>
<dbReference type="RefSeq" id="WP_015396395.1">
    <property type="nucleotide sequence ID" value="NC_020294.1"/>
</dbReference>
<evidence type="ECO:0000313" key="8">
    <source>
        <dbReference type="EMBL" id="AGF46984.1"/>
    </source>
</evidence>
<evidence type="ECO:0000256" key="1">
    <source>
        <dbReference type="ARBA" id="ARBA00010876"/>
    </source>
</evidence>
<organism evidence="8 9">
    <name type="scientific">Candidatus Kinetoplastidibacterium desouzai TCC079E</name>
    <dbReference type="NCBI Taxonomy" id="1208919"/>
    <lineage>
        <taxon>Bacteria</taxon>
        <taxon>Pseudomonadati</taxon>
        <taxon>Pseudomonadota</taxon>
        <taxon>Betaproteobacteria</taxon>
        <taxon>Candidatus Kinetoplastidibacterium</taxon>
    </lineage>
</organism>
<dbReference type="Gene3D" id="3.30.2350.10">
    <property type="entry name" value="Pseudouridine synthase"/>
    <property type="match status" value="1"/>
</dbReference>
<dbReference type="STRING" id="1208919.CDSE_0706"/>
<dbReference type="KEGG" id="kde:CDSE_0706"/>
<dbReference type="SUPFAM" id="SSF55120">
    <property type="entry name" value="Pseudouridine synthase"/>
    <property type="match status" value="1"/>
</dbReference>
<dbReference type="InterPro" id="IPR002942">
    <property type="entry name" value="S4_RNA-bd"/>
</dbReference>
<accession>M1LUJ6</accession>
<comment type="similarity">
    <text evidence="1 6">Belongs to the pseudouridine synthase RluA family.</text>
</comment>
<dbReference type="SMART" id="SM00363">
    <property type="entry name" value="S4"/>
    <property type="match status" value="1"/>
</dbReference>
<dbReference type="Pfam" id="PF00849">
    <property type="entry name" value="PseudoU_synth_2"/>
    <property type="match status" value="1"/>
</dbReference>
<name>M1LUJ6_9PROT</name>
<evidence type="ECO:0000256" key="4">
    <source>
        <dbReference type="PIRSR" id="PIRSR606225-1"/>
    </source>
</evidence>
<dbReference type="GO" id="GO:0003723">
    <property type="term" value="F:RNA binding"/>
    <property type="evidence" value="ECO:0007669"/>
    <property type="project" value="UniProtKB-KW"/>
</dbReference>
<dbReference type="PANTHER" id="PTHR21600:SF44">
    <property type="entry name" value="RIBOSOMAL LARGE SUBUNIT PSEUDOURIDINE SYNTHASE D"/>
    <property type="match status" value="1"/>
</dbReference>
<dbReference type="PANTHER" id="PTHR21600">
    <property type="entry name" value="MITOCHONDRIAL RNA PSEUDOURIDINE SYNTHASE"/>
    <property type="match status" value="1"/>
</dbReference>
<dbReference type="InterPro" id="IPR020103">
    <property type="entry name" value="PsdUridine_synth_cat_dom_sf"/>
</dbReference>
<dbReference type="CDD" id="cd02869">
    <property type="entry name" value="PseudoU_synth_RluA_like"/>
    <property type="match status" value="1"/>
</dbReference>
<dbReference type="GO" id="GO:0000455">
    <property type="term" value="P:enzyme-directed rRNA pseudouridine synthesis"/>
    <property type="evidence" value="ECO:0007669"/>
    <property type="project" value="UniProtKB-ARBA"/>
</dbReference>
<evidence type="ECO:0000256" key="2">
    <source>
        <dbReference type="ARBA" id="ARBA00023235"/>
    </source>
</evidence>
<dbReference type="SUPFAM" id="SSF55174">
    <property type="entry name" value="Alpha-L RNA-binding motif"/>
    <property type="match status" value="1"/>
</dbReference>
<dbReference type="GO" id="GO:0160140">
    <property type="term" value="F:23S rRNA pseudouridine(1911/1915/1917) synthase activity"/>
    <property type="evidence" value="ECO:0007669"/>
    <property type="project" value="UniProtKB-EC"/>
</dbReference>
<evidence type="ECO:0000256" key="6">
    <source>
        <dbReference type="RuleBase" id="RU362028"/>
    </source>
</evidence>
<dbReference type="PROSITE" id="PS01129">
    <property type="entry name" value="PSI_RLU"/>
    <property type="match status" value="1"/>
</dbReference>
<evidence type="ECO:0000313" key="9">
    <source>
        <dbReference type="Proteomes" id="UP000011547"/>
    </source>
</evidence>
<dbReference type="Gene3D" id="3.10.290.10">
    <property type="entry name" value="RNA-binding S4 domain"/>
    <property type="match status" value="1"/>
</dbReference>
<feature type="domain" description="RNA-binding S4" evidence="7">
    <location>
        <begin position="14"/>
        <end position="79"/>
    </location>
</feature>
<feature type="active site" evidence="4">
    <location>
        <position position="135"/>
    </location>
</feature>
<dbReference type="Proteomes" id="UP000011547">
    <property type="component" value="Chromosome"/>
</dbReference>
<dbReference type="EC" id="5.4.99.-" evidence="6"/>
<sequence length="306" mass="34483">MNPKKIIVPEGFSGRVDKTLAILMPDYSREVIKKWIIDNNVLVNGCYIKNRHNVKYGDVITVYEQPLPESLSFTAEDVAFEVLEENSDWLIVNKPAGLVTHPGSGNWSGTLLNGLLYRYPELFIVPRAGIVHRLDKNTSGIMIVARTLKSQIYLVRQLQLRFISREYIAIVQGSLLKEGTINKTIGRDINNPIKMSAANKVISPKEAVTHFRSIVHGLTPCQRNVTKIKCILDTGRTHQIRVHLSSIGHPLLGDSVYNGQFLSICDRPMLHSEILSFVNEKGNKYTFSSPIPSDMHKVLDKIKWIA</sequence>
<evidence type="ECO:0000256" key="3">
    <source>
        <dbReference type="ARBA" id="ARBA00036882"/>
    </source>
</evidence>
<gene>
    <name evidence="8" type="ORF">CDSE_0706</name>
</gene>
<dbReference type="eggNOG" id="COG0564">
    <property type="taxonomic scope" value="Bacteria"/>
</dbReference>
<comment type="catalytic activity">
    <reaction evidence="3">
        <text>uridine(1911/1915/1917) in 23S rRNA = pseudouridine(1911/1915/1917) in 23S rRNA</text>
        <dbReference type="Rhea" id="RHEA:42524"/>
        <dbReference type="Rhea" id="RHEA-COMP:10097"/>
        <dbReference type="Rhea" id="RHEA-COMP:10098"/>
        <dbReference type="ChEBI" id="CHEBI:65314"/>
        <dbReference type="ChEBI" id="CHEBI:65315"/>
        <dbReference type="EC" id="5.4.99.23"/>
    </reaction>
</comment>
<dbReference type="HOGENOM" id="CLU_016902_4_0_4"/>
<dbReference type="InterPro" id="IPR050188">
    <property type="entry name" value="RluA_PseudoU_synthase"/>
</dbReference>
<dbReference type="PROSITE" id="PS50889">
    <property type="entry name" value="S4"/>
    <property type="match status" value="1"/>
</dbReference>
<dbReference type="InterPro" id="IPR036986">
    <property type="entry name" value="S4_RNA-bd_sf"/>
</dbReference>
<dbReference type="InterPro" id="IPR006145">
    <property type="entry name" value="PsdUridine_synth_RsuA/RluA"/>
</dbReference>
<keyword evidence="5" id="KW-0694">RNA-binding</keyword>
<proteinExistence type="inferred from homology"/>
<comment type="function">
    <text evidence="6">Responsible for synthesis of pseudouridine from uracil.</text>
</comment>
<comment type="catalytic activity">
    <reaction evidence="6">
        <text>a uridine in RNA = a pseudouridine in RNA</text>
        <dbReference type="Rhea" id="RHEA:48348"/>
        <dbReference type="Rhea" id="RHEA-COMP:12068"/>
        <dbReference type="Rhea" id="RHEA-COMP:12069"/>
        <dbReference type="ChEBI" id="CHEBI:65314"/>
        <dbReference type="ChEBI" id="CHEBI:65315"/>
    </reaction>
</comment>
<dbReference type="OrthoDB" id="9785808at2"/>
<reference evidence="8 9" key="1">
    <citation type="journal article" date="2013" name="Genome Biol. Evol.">
        <title>Genome evolution and phylogenomic analysis of candidatus kinetoplastibacterium, the betaproteobacterial endosymbionts of strigomonas and angomonas.</title>
        <authorList>
            <person name="Alves J.M."/>
            <person name="Serrano M.G."/>
            <person name="Maia da Silva F."/>
            <person name="Voegtly L.J."/>
            <person name="Matveyev A.V."/>
            <person name="Teixeira M.M."/>
            <person name="Camargo E.P."/>
            <person name="Buck G.A."/>
        </authorList>
    </citation>
    <scope>NUCLEOTIDE SEQUENCE [LARGE SCALE GENOMIC DNA]</scope>
    <source>
        <strain evidence="8 9">TCC079E</strain>
    </source>
</reference>
<dbReference type="InterPro" id="IPR006225">
    <property type="entry name" value="PsdUridine_synth_RluC/D"/>
</dbReference>
<evidence type="ECO:0000259" key="7">
    <source>
        <dbReference type="SMART" id="SM00363"/>
    </source>
</evidence>
<dbReference type="InterPro" id="IPR006224">
    <property type="entry name" value="PsdUridine_synth_RluA-like_CS"/>
</dbReference>
<dbReference type="EMBL" id="CP003803">
    <property type="protein sequence ID" value="AGF46984.1"/>
    <property type="molecule type" value="Genomic_DNA"/>
</dbReference>
<evidence type="ECO:0000256" key="5">
    <source>
        <dbReference type="PROSITE-ProRule" id="PRU00182"/>
    </source>
</evidence>
<keyword evidence="9" id="KW-1185">Reference proteome</keyword>
<dbReference type="CDD" id="cd00165">
    <property type="entry name" value="S4"/>
    <property type="match status" value="1"/>
</dbReference>
<protein>
    <recommendedName>
        <fullName evidence="6">Pseudouridine synthase</fullName>
        <ecNumber evidence="6">5.4.99.-</ecNumber>
    </recommendedName>
</protein>
<dbReference type="AlphaFoldDB" id="M1LUJ6"/>
<keyword evidence="2 6" id="KW-0413">Isomerase</keyword>